<gene>
    <name evidence="6" type="ORF">GGR27_001550</name>
</gene>
<comment type="caution">
    <text evidence="6">The sequence shown here is derived from an EMBL/GenBank/DDBJ whole genome shotgun (WGS) entry which is preliminary data.</text>
</comment>
<organism evidence="6 7">
    <name type="scientific">Neolewinella antarctica</name>
    <dbReference type="NCBI Taxonomy" id="442734"/>
    <lineage>
        <taxon>Bacteria</taxon>
        <taxon>Pseudomonadati</taxon>
        <taxon>Bacteroidota</taxon>
        <taxon>Saprospiria</taxon>
        <taxon>Saprospirales</taxon>
        <taxon>Lewinellaceae</taxon>
        <taxon>Neolewinella</taxon>
    </lineage>
</organism>
<dbReference type="RefSeq" id="WP_168036813.1">
    <property type="nucleotide sequence ID" value="NZ_JAATJH010000002.1"/>
</dbReference>
<evidence type="ECO:0000256" key="1">
    <source>
        <dbReference type="ARBA" id="ARBA00004127"/>
    </source>
</evidence>
<keyword evidence="3 5" id="KW-1133">Transmembrane helix</keyword>
<evidence type="ECO:0000313" key="7">
    <source>
        <dbReference type="Proteomes" id="UP000770785"/>
    </source>
</evidence>
<sequence length="152" mass="16989">MLKKTFRDYAYVAIQFFLFLVYLYPLVPVGLSLPDTARYVGLGLAGVSLLICGAALLQLNSNLSPFPTPLARGTLITEGVYSVSRHPIYAGILGFCVGYAVYTSSGYRLIITGFLVVLFYFKSSYEEGLLQQRYPAYAEYHNRVGRFLPNLF</sequence>
<dbReference type="Proteomes" id="UP000770785">
    <property type="component" value="Unassembled WGS sequence"/>
</dbReference>
<protein>
    <submittedName>
        <fullName evidence="6">Protein-S-isoprenylcysteine O-methyltransferase Ste14</fullName>
    </submittedName>
</protein>
<keyword evidence="7" id="KW-1185">Reference proteome</keyword>
<evidence type="ECO:0000256" key="4">
    <source>
        <dbReference type="ARBA" id="ARBA00023136"/>
    </source>
</evidence>
<dbReference type="InterPro" id="IPR007318">
    <property type="entry name" value="Phopholipid_MeTrfase"/>
</dbReference>
<feature type="transmembrane region" description="Helical" evidence="5">
    <location>
        <begin position="9"/>
        <end position="27"/>
    </location>
</feature>
<dbReference type="PANTHER" id="PTHR43847">
    <property type="entry name" value="BLL3993 PROTEIN"/>
    <property type="match status" value="1"/>
</dbReference>
<comment type="subcellular location">
    <subcellularLocation>
        <location evidence="1">Endomembrane system</location>
        <topology evidence="1">Multi-pass membrane protein</topology>
    </subcellularLocation>
</comment>
<reference evidence="6 7" key="1">
    <citation type="submission" date="2020-03" db="EMBL/GenBank/DDBJ databases">
        <title>Genomic Encyclopedia of Type Strains, Phase IV (KMG-IV): sequencing the most valuable type-strain genomes for metagenomic binning, comparative biology and taxonomic classification.</title>
        <authorList>
            <person name="Goeker M."/>
        </authorList>
    </citation>
    <scope>NUCLEOTIDE SEQUENCE [LARGE SCALE GENOMIC DNA]</scope>
    <source>
        <strain evidence="6 7">DSM 105096</strain>
    </source>
</reference>
<feature type="transmembrane region" description="Helical" evidence="5">
    <location>
        <begin position="39"/>
        <end position="59"/>
    </location>
</feature>
<keyword evidence="4 5" id="KW-0472">Membrane</keyword>
<dbReference type="PANTHER" id="PTHR43847:SF1">
    <property type="entry name" value="BLL3993 PROTEIN"/>
    <property type="match status" value="1"/>
</dbReference>
<dbReference type="InterPro" id="IPR052527">
    <property type="entry name" value="Metal_cation-efflux_comp"/>
</dbReference>
<dbReference type="EMBL" id="JAATJH010000002">
    <property type="protein sequence ID" value="NJC26051.1"/>
    <property type="molecule type" value="Genomic_DNA"/>
</dbReference>
<evidence type="ECO:0000313" key="6">
    <source>
        <dbReference type="EMBL" id="NJC26051.1"/>
    </source>
</evidence>
<dbReference type="Gene3D" id="1.20.120.1630">
    <property type="match status" value="1"/>
</dbReference>
<proteinExistence type="predicted"/>
<dbReference type="Pfam" id="PF04191">
    <property type="entry name" value="PEMT"/>
    <property type="match status" value="1"/>
</dbReference>
<feature type="transmembrane region" description="Helical" evidence="5">
    <location>
        <begin position="107"/>
        <end position="125"/>
    </location>
</feature>
<name>A0ABX0X9W7_9BACT</name>
<evidence type="ECO:0000256" key="5">
    <source>
        <dbReference type="SAM" id="Phobius"/>
    </source>
</evidence>
<accession>A0ABX0X9W7</accession>
<evidence type="ECO:0000256" key="3">
    <source>
        <dbReference type="ARBA" id="ARBA00022989"/>
    </source>
</evidence>
<evidence type="ECO:0000256" key="2">
    <source>
        <dbReference type="ARBA" id="ARBA00022692"/>
    </source>
</evidence>
<keyword evidence="2 5" id="KW-0812">Transmembrane</keyword>